<dbReference type="PANTHER" id="PTHR43280">
    <property type="entry name" value="ARAC-FAMILY TRANSCRIPTIONAL REGULATOR"/>
    <property type="match status" value="1"/>
</dbReference>
<evidence type="ECO:0000313" key="8">
    <source>
        <dbReference type="Proteomes" id="UP000577724"/>
    </source>
</evidence>
<dbReference type="EMBL" id="JABMCC010000115">
    <property type="protein sequence ID" value="NUU56457.1"/>
    <property type="molecule type" value="Genomic_DNA"/>
</dbReference>
<dbReference type="InterPro" id="IPR041522">
    <property type="entry name" value="CdaR_GGDEF"/>
</dbReference>
<dbReference type="PRINTS" id="PR00032">
    <property type="entry name" value="HTHARAC"/>
</dbReference>
<dbReference type="InterPro" id="IPR001789">
    <property type="entry name" value="Sig_transdc_resp-reg_receiver"/>
</dbReference>
<comment type="caution">
    <text evidence="7">The sequence shown here is derived from an EMBL/GenBank/DDBJ whole genome shotgun (WGS) entry which is preliminary data.</text>
</comment>
<dbReference type="InterPro" id="IPR011006">
    <property type="entry name" value="CheY-like_superfamily"/>
</dbReference>
<dbReference type="SMART" id="SM00448">
    <property type="entry name" value="REC"/>
    <property type="match status" value="1"/>
</dbReference>
<gene>
    <name evidence="7" type="ORF">HP548_20475</name>
</gene>
<keyword evidence="2" id="KW-0238">DNA-binding</keyword>
<dbReference type="PROSITE" id="PS50110">
    <property type="entry name" value="RESPONSE_REGULATORY"/>
    <property type="match status" value="1"/>
</dbReference>
<dbReference type="RefSeq" id="WP_175382684.1">
    <property type="nucleotide sequence ID" value="NZ_CBCRYD010000017.1"/>
</dbReference>
<dbReference type="Pfam" id="PF00072">
    <property type="entry name" value="Response_reg"/>
    <property type="match status" value="1"/>
</dbReference>
<dbReference type="PANTHER" id="PTHR43280:SF28">
    <property type="entry name" value="HTH-TYPE TRANSCRIPTIONAL ACTIVATOR RHAS"/>
    <property type="match status" value="1"/>
</dbReference>
<dbReference type="Proteomes" id="UP000577724">
    <property type="component" value="Unassembled WGS sequence"/>
</dbReference>
<dbReference type="PROSITE" id="PS01124">
    <property type="entry name" value="HTH_ARAC_FAMILY_2"/>
    <property type="match status" value="1"/>
</dbReference>
<dbReference type="SUPFAM" id="SSF46689">
    <property type="entry name" value="Homeodomain-like"/>
    <property type="match status" value="2"/>
</dbReference>
<evidence type="ECO:0000256" key="4">
    <source>
        <dbReference type="PROSITE-ProRule" id="PRU00169"/>
    </source>
</evidence>
<organism evidence="7 8">
    <name type="scientific">Paenibacillus taichungensis</name>
    <dbReference type="NCBI Taxonomy" id="484184"/>
    <lineage>
        <taxon>Bacteria</taxon>
        <taxon>Bacillati</taxon>
        <taxon>Bacillota</taxon>
        <taxon>Bacilli</taxon>
        <taxon>Bacillales</taxon>
        <taxon>Paenibacillaceae</taxon>
        <taxon>Paenibacillus</taxon>
    </lineage>
</organism>
<keyword evidence="3" id="KW-0804">Transcription</keyword>
<evidence type="ECO:0000256" key="1">
    <source>
        <dbReference type="ARBA" id="ARBA00023015"/>
    </source>
</evidence>
<evidence type="ECO:0000259" key="5">
    <source>
        <dbReference type="PROSITE" id="PS01124"/>
    </source>
</evidence>
<dbReference type="InterPro" id="IPR009057">
    <property type="entry name" value="Homeodomain-like_sf"/>
</dbReference>
<sequence length="502" mass="57604">MKVLIADDDDYTREGLVEAIDWESFGVHEVLQVEDGAMALRIATAQRPEIVITDIRMPKLNGIEFAERFVAVCPDSKLLFMSGYMDVAYLKSAIQLSAVDYVEKPIKLPEMENAIQKTVHYIAERKAQHVLLDQKMDLERVKLANALRTQSQPADELRCKAQEIGYPVHASYVCLIVTQFNKEILFDAVNIQNYWEQHNLATIAEQLDYDRLLLVVALPRPDEEIVRLLAETLCREYSGLRIAAGQVVAGLEEVSRSFREAALAMEHVFFKPDLCYLTYDPVNYAPQGLRSDIYPEFYQLLKQEPDGLIDWMETFCNRVLVEGVQARERVLSMCVTFANALFKERNGVLIRRGKMVQIQDVEKQLNECRTMLEVKDHMLELCHAYQEEFTRVSPYSGLIRNVMNYISDHCSDVDLDVREIADHVHLSTAHLGVLFKQETGTTIKQYLNDYRLELAKRLILEEHFKMIDISKMSGYASAGYFAKVFKAATGVTPVEYRKKFSQ</sequence>
<dbReference type="InterPro" id="IPR018060">
    <property type="entry name" value="HTH_AraC"/>
</dbReference>
<proteinExistence type="predicted"/>
<keyword evidence="4" id="KW-0597">Phosphoprotein</keyword>
<dbReference type="InterPro" id="IPR020449">
    <property type="entry name" value="Tscrpt_reg_AraC-type_HTH"/>
</dbReference>
<accession>A0ABX2MQV4</accession>
<keyword evidence="1" id="KW-0805">Transcription regulation</keyword>
<dbReference type="Pfam" id="PF12833">
    <property type="entry name" value="HTH_18"/>
    <property type="match status" value="1"/>
</dbReference>
<evidence type="ECO:0000256" key="3">
    <source>
        <dbReference type="ARBA" id="ARBA00023163"/>
    </source>
</evidence>
<evidence type="ECO:0000313" key="7">
    <source>
        <dbReference type="EMBL" id="NUU56457.1"/>
    </source>
</evidence>
<protein>
    <submittedName>
        <fullName evidence="7">Response regulator</fullName>
    </submittedName>
</protein>
<feature type="modified residue" description="4-aspartylphosphate" evidence="4">
    <location>
        <position position="54"/>
    </location>
</feature>
<feature type="domain" description="Response regulatory" evidence="6">
    <location>
        <begin position="2"/>
        <end position="119"/>
    </location>
</feature>
<evidence type="ECO:0000259" key="6">
    <source>
        <dbReference type="PROSITE" id="PS50110"/>
    </source>
</evidence>
<reference evidence="7 8" key="1">
    <citation type="submission" date="2020-05" db="EMBL/GenBank/DDBJ databases">
        <title>Genome Sequencing of Type Strains.</title>
        <authorList>
            <person name="Lemaire J.F."/>
            <person name="Inderbitzin P."/>
            <person name="Gregorio O.A."/>
            <person name="Collins S.B."/>
            <person name="Wespe N."/>
            <person name="Knight-Connoni V."/>
        </authorList>
    </citation>
    <scope>NUCLEOTIDE SEQUENCE [LARGE SCALE GENOMIC DNA]</scope>
    <source>
        <strain evidence="7 8">DSM 19942</strain>
    </source>
</reference>
<dbReference type="Gene3D" id="3.40.50.2300">
    <property type="match status" value="1"/>
</dbReference>
<keyword evidence="8" id="KW-1185">Reference proteome</keyword>
<dbReference type="CDD" id="cd17536">
    <property type="entry name" value="REC_YesN-like"/>
    <property type="match status" value="1"/>
</dbReference>
<feature type="domain" description="HTH araC/xylS-type" evidence="5">
    <location>
        <begin position="400"/>
        <end position="499"/>
    </location>
</feature>
<dbReference type="SUPFAM" id="SSF52172">
    <property type="entry name" value="CheY-like"/>
    <property type="match status" value="1"/>
</dbReference>
<dbReference type="SMART" id="SM00342">
    <property type="entry name" value="HTH_ARAC"/>
    <property type="match status" value="1"/>
</dbReference>
<evidence type="ECO:0000256" key="2">
    <source>
        <dbReference type="ARBA" id="ARBA00023125"/>
    </source>
</evidence>
<name>A0ABX2MQV4_9BACL</name>
<dbReference type="GeneID" id="97133117"/>
<dbReference type="Pfam" id="PF17853">
    <property type="entry name" value="GGDEF_2"/>
    <property type="match status" value="1"/>
</dbReference>
<dbReference type="Gene3D" id="1.10.10.60">
    <property type="entry name" value="Homeodomain-like"/>
    <property type="match status" value="2"/>
</dbReference>